<organism evidence="1 2">
    <name type="scientific">Suillus discolor</name>
    <dbReference type="NCBI Taxonomy" id="1912936"/>
    <lineage>
        <taxon>Eukaryota</taxon>
        <taxon>Fungi</taxon>
        <taxon>Dikarya</taxon>
        <taxon>Basidiomycota</taxon>
        <taxon>Agaricomycotina</taxon>
        <taxon>Agaricomycetes</taxon>
        <taxon>Agaricomycetidae</taxon>
        <taxon>Boletales</taxon>
        <taxon>Suillineae</taxon>
        <taxon>Suillaceae</taxon>
        <taxon>Suillus</taxon>
    </lineage>
</organism>
<evidence type="ECO:0000313" key="1">
    <source>
        <dbReference type="EMBL" id="KAG2088558.1"/>
    </source>
</evidence>
<keyword evidence="2" id="KW-1185">Reference proteome</keyword>
<dbReference type="OrthoDB" id="10615607at2759"/>
<gene>
    <name evidence="1" type="ORF">F5147DRAFT_780951</name>
</gene>
<name>A0A9P7ESH9_9AGAM</name>
<sequence length="198" mass="22889">MPRKLAAGVYHDVPDYHNDVIRCFAQYNSPGSPRGTSVLLQPMKGYVTDWTEHRLRVTYQDIANDNTNHDVGYFFPSDRRNACFADRDRFIKALTGEKELFSRFAVVRNGRLIWNMGIEHVDGVVKRLSQISKAGSDQMLKAERSARLWYRSYTNDLQEHQDSFTAQPDHARQELDYSKDLSQVWRAVRNGQAHPALN</sequence>
<proteinExistence type="predicted"/>
<accession>A0A9P7ESH9</accession>
<dbReference type="EMBL" id="JABBWM010000120">
    <property type="protein sequence ID" value="KAG2088558.1"/>
    <property type="molecule type" value="Genomic_DNA"/>
</dbReference>
<dbReference type="GeneID" id="64704805"/>
<dbReference type="AlphaFoldDB" id="A0A9P7ESH9"/>
<reference evidence="1" key="1">
    <citation type="journal article" date="2020" name="New Phytol.">
        <title>Comparative genomics reveals dynamic genome evolution in host specialist ectomycorrhizal fungi.</title>
        <authorList>
            <person name="Lofgren L.A."/>
            <person name="Nguyen N.H."/>
            <person name="Vilgalys R."/>
            <person name="Ruytinx J."/>
            <person name="Liao H.L."/>
            <person name="Branco S."/>
            <person name="Kuo A."/>
            <person name="LaButti K."/>
            <person name="Lipzen A."/>
            <person name="Andreopoulos W."/>
            <person name="Pangilinan J."/>
            <person name="Riley R."/>
            <person name="Hundley H."/>
            <person name="Na H."/>
            <person name="Barry K."/>
            <person name="Grigoriev I.V."/>
            <person name="Stajich J.E."/>
            <person name="Kennedy P.G."/>
        </authorList>
    </citation>
    <scope>NUCLEOTIDE SEQUENCE</scope>
    <source>
        <strain evidence="1">FC423</strain>
    </source>
</reference>
<protein>
    <submittedName>
        <fullName evidence="1">Uncharacterized protein</fullName>
    </submittedName>
</protein>
<dbReference type="Proteomes" id="UP000823399">
    <property type="component" value="Unassembled WGS sequence"/>
</dbReference>
<evidence type="ECO:0000313" key="2">
    <source>
        <dbReference type="Proteomes" id="UP000823399"/>
    </source>
</evidence>
<dbReference type="RefSeq" id="XP_041285584.1">
    <property type="nucleotide sequence ID" value="XM_041442546.1"/>
</dbReference>
<comment type="caution">
    <text evidence="1">The sequence shown here is derived from an EMBL/GenBank/DDBJ whole genome shotgun (WGS) entry which is preliminary data.</text>
</comment>